<keyword evidence="5" id="KW-1133">Transmembrane helix</keyword>
<dbReference type="RefSeq" id="XP_017769312.1">
    <property type="nucleotide sequence ID" value="XM_017913823.1"/>
</dbReference>
<evidence type="ECO:0000256" key="4">
    <source>
        <dbReference type="ARBA" id="ARBA00023140"/>
    </source>
</evidence>
<evidence type="ECO:0000256" key="2">
    <source>
        <dbReference type="ARBA" id="ARBA00006432"/>
    </source>
</evidence>
<reference evidence="9" key="1">
    <citation type="submission" date="2025-08" db="UniProtKB">
        <authorList>
            <consortium name="RefSeq"/>
        </authorList>
    </citation>
    <scope>IDENTIFICATION</scope>
    <source>
        <tissue evidence="9">Whole Larva</tissue>
    </source>
</reference>
<keyword evidence="3" id="KW-0436">Ligase</keyword>
<dbReference type="InterPro" id="IPR025110">
    <property type="entry name" value="AMP-bd_C"/>
</dbReference>
<dbReference type="Pfam" id="PF13193">
    <property type="entry name" value="AMP-binding_C"/>
    <property type="match status" value="1"/>
</dbReference>
<comment type="similarity">
    <text evidence="2">Belongs to the ATP-dependent AMP-binding enzyme family.</text>
</comment>
<comment type="subcellular location">
    <subcellularLocation>
        <location evidence="1">Peroxisome</location>
    </subcellularLocation>
</comment>
<feature type="transmembrane region" description="Helical" evidence="5">
    <location>
        <begin position="231"/>
        <end position="249"/>
    </location>
</feature>
<dbReference type="PANTHER" id="PTHR24096">
    <property type="entry name" value="LONG-CHAIN-FATTY-ACID--COA LIGASE"/>
    <property type="match status" value="1"/>
</dbReference>
<feature type="domain" description="AMP-dependent synthetase/ligase" evidence="6">
    <location>
        <begin position="36"/>
        <end position="402"/>
    </location>
</feature>
<dbReference type="GeneID" id="108557338"/>
<dbReference type="InterPro" id="IPR020845">
    <property type="entry name" value="AMP-binding_CS"/>
</dbReference>
<keyword evidence="4" id="KW-0576">Peroxisome</keyword>
<dbReference type="InterPro" id="IPR042099">
    <property type="entry name" value="ANL_N_sf"/>
</dbReference>
<proteinExistence type="inferred from homology"/>
<dbReference type="PANTHER" id="PTHR24096:SF149">
    <property type="entry name" value="AMP-BINDING DOMAIN-CONTAINING PROTEIN-RELATED"/>
    <property type="match status" value="1"/>
</dbReference>
<evidence type="ECO:0000256" key="1">
    <source>
        <dbReference type="ARBA" id="ARBA00004275"/>
    </source>
</evidence>
<evidence type="ECO:0000256" key="3">
    <source>
        <dbReference type="ARBA" id="ARBA00022598"/>
    </source>
</evidence>
<evidence type="ECO:0000256" key="5">
    <source>
        <dbReference type="SAM" id="Phobius"/>
    </source>
</evidence>
<gene>
    <name evidence="9" type="primary">LOC108557338</name>
</gene>
<keyword evidence="5" id="KW-0812">Transmembrane</keyword>
<organism evidence="8 9">
    <name type="scientific">Nicrophorus vespilloides</name>
    <name type="common">Boreal carrion beetle</name>
    <dbReference type="NCBI Taxonomy" id="110193"/>
    <lineage>
        <taxon>Eukaryota</taxon>
        <taxon>Metazoa</taxon>
        <taxon>Ecdysozoa</taxon>
        <taxon>Arthropoda</taxon>
        <taxon>Hexapoda</taxon>
        <taxon>Insecta</taxon>
        <taxon>Pterygota</taxon>
        <taxon>Neoptera</taxon>
        <taxon>Endopterygota</taxon>
        <taxon>Coleoptera</taxon>
        <taxon>Polyphaga</taxon>
        <taxon>Staphyliniformia</taxon>
        <taxon>Silphidae</taxon>
        <taxon>Nicrophorinae</taxon>
        <taxon>Nicrophorus</taxon>
    </lineage>
</organism>
<name>A0ABM1M412_NICVS</name>
<evidence type="ECO:0000313" key="8">
    <source>
        <dbReference type="Proteomes" id="UP000695000"/>
    </source>
</evidence>
<dbReference type="PROSITE" id="PS00455">
    <property type="entry name" value="AMP_BINDING"/>
    <property type="match status" value="1"/>
</dbReference>
<dbReference type="InterPro" id="IPR000873">
    <property type="entry name" value="AMP-dep_synth/lig_dom"/>
</dbReference>
<sequence>MNNDACNIVLRKGNYISGPSIDYKAIEGGLGKFMFDQSKKFPNKICQIFAETGDYDTFSTFIDKSVKVAIEMRKRGVTKGDMLVHCTPNTLDSAVAYTAGIFLGAISSSLDPTLPVRDCVHLVNLIEPKMVFLHENSVELMENTLSSLEGTSKPSVIVFGNSEKYDTFKEFLNDSEDAENFKPIDVTDCNETILILFSSGTTGLPKGICLSHNSLYTSAMNYDCYINDTRVMIHFTTFYWISALMIFFLQFKRGDTRILSTGFEAETGLRYIEHYKITHAFMANSYMHKIISYKFLHEYDLTSLTNLGLGGGPIGKELMMIFRKLLPGCYCNSIYGMTEIGGCISFYCPQESELSNQNPDSCGRPVKGITIKVCDTETGKLLTANKSGEIRVKYPHILNGYHKQDHSDIFDEEGFIKTGDIGHYDETCSLYVYDRLKDMFKYQSWHIVPASVENVIREHPEVAEVVVFGIPHEIDGDHPAAAITLIKDAKVTAPELDEFVTERVHERQRLRAGIFIVDHIPKTPTGKMLRRKIREQILEKIKK</sequence>
<accession>A0ABM1M412</accession>
<dbReference type="Gene3D" id="3.40.50.12780">
    <property type="entry name" value="N-terminal domain of ligase-like"/>
    <property type="match status" value="1"/>
</dbReference>
<dbReference type="InterPro" id="IPR045851">
    <property type="entry name" value="AMP-bd_C_sf"/>
</dbReference>
<evidence type="ECO:0000313" key="9">
    <source>
        <dbReference type="RefSeq" id="XP_017769312.1"/>
    </source>
</evidence>
<keyword evidence="8" id="KW-1185">Reference proteome</keyword>
<protein>
    <submittedName>
        <fullName evidence="9">4-coumarate--CoA ligase 1-like</fullName>
    </submittedName>
</protein>
<dbReference type="Pfam" id="PF00501">
    <property type="entry name" value="AMP-binding"/>
    <property type="match status" value="1"/>
</dbReference>
<evidence type="ECO:0000259" key="6">
    <source>
        <dbReference type="Pfam" id="PF00501"/>
    </source>
</evidence>
<dbReference type="Gene3D" id="3.30.300.30">
    <property type="match status" value="1"/>
</dbReference>
<dbReference type="SUPFAM" id="SSF56801">
    <property type="entry name" value="Acetyl-CoA synthetase-like"/>
    <property type="match status" value="1"/>
</dbReference>
<keyword evidence="5" id="KW-0472">Membrane</keyword>
<feature type="domain" description="AMP-binding enzyme C-terminal" evidence="7">
    <location>
        <begin position="452"/>
        <end position="527"/>
    </location>
</feature>
<dbReference type="Proteomes" id="UP000695000">
    <property type="component" value="Unplaced"/>
</dbReference>
<evidence type="ECO:0000259" key="7">
    <source>
        <dbReference type="Pfam" id="PF13193"/>
    </source>
</evidence>